<organism evidence="2 3">
    <name type="scientific">Albidovulum litorale</name>
    <dbReference type="NCBI Taxonomy" id="2984134"/>
    <lineage>
        <taxon>Bacteria</taxon>
        <taxon>Pseudomonadati</taxon>
        <taxon>Pseudomonadota</taxon>
        <taxon>Alphaproteobacteria</taxon>
        <taxon>Rhodobacterales</taxon>
        <taxon>Paracoccaceae</taxon>
        <taxon>Albidovulum</taxon>
    </lineage>
</organism>
<dbReference type="Gene3D" id="1.20.1050.10">
    <property type="match status" value="1"/>
</dbReference>
<protein>
    <submittedName>
        <fullName evidence="2">Glutathione S-transferase family protein</fullName>
    </submittedName>
</protein>
<dbReference type="Pfam" id="PF13417">
    <property type="entry name" value="GST_N_3"/>
    <property type="match status" value="1"/>
</dbReference>
<dbReference type="EMBL" id="JAOWKZ010000003">
    <property type="protein sequence ID" value="MCV2873061.1"/>
    <property type="molecule type" value="Genomic_DNA"/>
</dbReference>
<accession>A0ABT2ZQP3</accession>
<dbReference type="PANTHER" id="PTHR43968">
    <property type="match status" value="1"/>
</dbReference>
<dbReference type="InterPro" id="IPR036249">
    <property type="entry name" value="Thioredoxin-like_sf"/>
</dbReference>
<reference evidence="2 3" key="1">
    <citation type="submission" date="2022-10" db="EMBL/GenBank/DDBJ databases">
        <title>Defluviimonas sp. nov., isolated from ocean surface sediments.</title>
        <authorList>
            <person name="He W."/>
            <person name="Wang L."/>
            <person name="Zhang D.-F."/>
        </authorList>
    </citation>
    <scope>NUCLEOTIDE SEQUENCE [LARGE SCALE GENOMIC DNA]</scope>
    <source>
        <strain evidence="2 3">WL0050</strain>
    </source>
</reference>
<dbReference type="CDD" id="cd00570">
    <property type="entry name" value="GST_N_family"/>
    <property type="match status" value="1"/>
</dbReference>
<dbReference type="PANTHER" id="PTHR43968:SF6">
    <property type="entry name" value="GLUTATHIONE S-TRANSFERASE OMEGA"/>
    <property type="match status" value="1"/>
</dbReference>
<dbReference type="Gene3D" id="3.40.30.10">
    <property type="entry name" value="Glutaredoxin"/>
    <property type="match status" value="1"/>
</dbReference>
<dbReference type="InterPro" id="IPR040079">
    <property type="entry name" value="Glutathione_S-Trfase"/>
</dbReference>
<sequence>MLKLYAIPVSLYSAKTRIALRFKGLDWKEIAPPGGYGSAEYKRIVASGNLPALDHDGFLIADSEAIAEYLEERFPEPPLLPKNAQDRTRMRERSRFHDTRLEPALRALFGNLAADRRDADLNARQSIAMSERLGQFARLLDAAPDLAFGLGDCGFAVTFAWIDALTQRLGLQIDWPDTVRSYQARLSDEAAVAAEFQTYLPRLQS</sequence>
<keyword evidence="3" id="KW-1185">Reference proteome</keyword>
<dbReference type="InterPro" id="IPR050983">
    <property type="entry name" value="GST_Omega/HSP26"/>
</dbReference>
<gene>
    <name evidence="2" type="ORF">OEZ71_12225</name>
</gene>
<evidence type="ECO:0000259" key="1">
    <source>
        <dbReference type="PROSITE" id="PS50404"/>
    </source>
</evidence>
<dbReference type="PROSITE" id="PS50404">
    <property type="entry name" value="GST_NTER"/>
    <property type="match status" value="1"/>
</dbReference>
<feature type="domain" description="GST N-terminal" evidence="1">
    <location>
        <begin position="1"/>
        <end position="78"/>
    </location>
</feature>
<proteinExistence type="predicted"/>
<evidence type="ECO:0000313" key="2">
    <source>
        <dbReference type="EMBL" id="MCV2873061.1"/>
    </source>
</evidence>
<name>A0ABT2ZQP3_9RHOB</name>
<dbReference type="InterPro" id="IPR036282">
    <property type="entry name" value="Glutathione-S-Trfase_C_sf"/>
</dbReference>
<comment type="caution">
    <text evidence="2">The sequence shown here is derived from an EMBL/GenBank/DDBJ whole genome shotgun (WGS) entry which is preliminary data.</text>
</comment>
<dbReference type="Proteomes" id="UP001652564">
    <property type="component" value="Unassembled WGS sequence"/>
</dbReference>
<dbReference type="RefSeq" id="WP_263740277.1">
    <property type="nucleotide sequence ID" value="NZ_JAOWKZ010000003.1"/>
</dbReference>
<dbReference type="SFLD" id="SFLDS00019">
    <property type="entry name" value="Glutathione_Transferase_(cytos"/>
    <property type="match status" value="1"/>
</dbReference>
<dbReference type="InterPro" id="IPR004045">
    <property type="entry name" value="Glutathione_S-Trfase_N"/>
</dbReference>
<dbReference type="SUPFAM" id="SSF47616">
    <property type="entry name" value="GST C-terminal domain-like"/>
    <property type="match status" value="1"/>
</dbReference>
<dbReference type="SUPFAM" id="SSF52833">
    <property type="entry name" value="Thioredoxin-like"/>
    <property type="match status" value="1"/>
</dbReference>
<evidence type="ECO:0000313" key="3">
    <source>
        <dbReference type="Proteomes" id="UP001652564"/>
    </source>
</evidence>